<accession>A0A5C3KFL8</accession>
<evidence type="ECO:0000256" key="1">
    <source>
        <dbReference type="SAM" id="MobiDB-lite"/>
    </source>
</evidence>
<organism evidence="2 3">
    <name type="scientific">Coprinopsis marcescibilis</name>
    <name type="common">Agaric fungus</name>
    <name type="synonym">Psathyrella marcescibilis</name>
    <dbReference type="NCBI Taxonomy" id="230819"/>
    <lineage>
        <taxon>Eukaryota</taxon>
        <taxon>Fungi</taxon>
        <taxon>Dikarya</taxon>
        <taxon>Basidiomycota</taxon>
        <taxon>Agaricomycotina</taxon>
        <taxon>Agaricomycetes</taxon>
        <taxon>Agaricomycetidae</taxon>
        <taxon>Agaricales</taxon>
        <taxon>Agaricineae</taxon>
        <taxon>Psathyrellaceae</taxon>
        <taxon>Coprinopsis</taxon>
    </lineage>
</organism>
<dbReference type="AlphaFoldDB" id="A0A5C3KFL8"/>
<evidence type="ECO:0000313" key="3">
    <source>
        <dbReference type="Proteomes" id="UP000307440"/>
    </source>
</evidence>
<evidence type="ECO:0000313" key="2">
    <source>
        <dbReference type="EMBL" id="TFK18674.1"/>
    </source>
</evidence>
<proteinExistence type="predicted"/>
<dbReference type="Proteomes" id="UP000307440">
    <property type="component" value="Unassembled WGS sequence"/>
</dbReference>
<dbReference type="EMBL" id="ML210385">
    <property type="protein sequence ID" value="TFK18674.1"/>
    <property type="molecule type" value="Genomic_DNA"/>
</dbReference>
<keyword evidence="3" id="KW-1185">Reference proteome</keyword>
<feature type="compositionally biased region" description="Polar residues" evidence="1">
    <location>
        <begin position="1"/>
        <end position="13"/>
    </location>
</feature>
<reference evidence="2 3" key="1">
    <citation type="journal article" date="2019" name="Nat. Ecol. Evol.">
        <title>Megaphylogeny resolves global patterns of mushroom evolution.</title>
        <authorList>
            <person name="Varga T."/>
            <person name="Krizsan K."/>
            <person name="Foldi C."/>
            <person name="Dima B."/>
            <person name="Sanchez-Garcia M."/>
            <person name="Sanchez-Ramirez S."/>
            <person name="Szollosi G.J."/>
            <person name="Szarkandi J.G."/>
            <person name="Papp V."/>
            <person name="Albert L."/>
            <person name="Andreopoulos W."/>
            <person name="Angelini C."/>
            <person name="Antonin V."/>
            <person name="Barry K.W."/>
            <person name="Bougher N.L."/>
            <person name="Buchanan P."/>
            <person name="Buyck B."/>
            <person name="Bense V."/>
            <person name="Catcheside P."/>
            <person name="Chovatia M."/>
            <person name="Cooper J."/>
            <person name="Damon W."/>
            <person name="Desjardin D."/>
            <person name="Finy P."/>
            <person name="Geml J."/>
            <person name="Haridas S."/>
            <person name="Hughes K."/>
            <person name="Justo A."/>
            <person name="Karasinski D."/>
            <person name="Kautmanova I."/>
            <person name="Kiss B."/>
            <person name="Kocsube S."/>
            <person name="Kotiranta H."/>
            <person name="LaButti K.M."/>
            <person name="Lechner B.E."/>
            <person name="Liimatainen K."/>
            <person name="Lipzen A."/>
            <person name="Lukacs Z."/>
            <person name="Mihaltcheva S."/>
            <person name="Morgado L.N."/>
            <person name="Niskanen T."/>
            <person name="Noordeloos M.E."/>
            <person name="Ohm R.A."/>
            <person name="Ortiz-Santana B."/>
            <person name="Ovrebo C."/>
            <person name="Racz N."/>
            <person name="Riley R."/>
            <person name="Savchenko A."/>
            <person name="Shiryaev A."/>
            <person name="Soop K."/>
            <person name="Spirin V."/>
            <person name="Szebenyi C."/>
            <person name="Tomsovsky M."/>
            <person name="Tulloss R.E."/>
            <person name="Uehling J."/>
            <person name="Grigoriev I.V."/>
            <person name="Vagvolgyi C."/>
            <person name="Papp T."/>
            <person name="Martin F.M."/>
            <person name="Miettinen O."/>
            <person name="Hibbett D.S."/>
            <person name="Nagy L.G."/>
        </authorList>
    </citation>
    <scope>NUCLEOTIDE SEQUENCE [LARGE SCALE GENOMIC DNA]</scope>
    <source>
        <strain evidence="2 3">CBS 121175</strain>
    </source>
</reference>
<name>A0A5C3KFL8_COPMA</name>
<feature type="region of interest" description="Disordered" evidence="1">
    <location>
        <begin position="1"/>
        <end position="23"/>
    </location>
</feature>
<sequence>MPQYFYHTNSPNPDSDEGIPHPPCSPNFHLTEAVFRPRSKVPGPCPESNRLCIPQTDQSGLYPTSQCALAHYPLFPSFKGEIGPSDRQEELVLPNLHQTSLRSARPFAFSIYAQQSGRFQYQTTTQSGLVRRRLNAQILIQGGRISQTWKPRPLDGDVEDRVRAYPNPVLNIPKSQGQLAEHDLV</sequence>
<protein>
    <submittedName>
        <fullName evidence="2">Uncharacterized protein</fullName>
    </submittedName>
</protein>
<gene>
    <name evidence="2" type="ORF">FA15DRAFT_660512</name>
</gene>